<proteinExistence type="evidence at transcript level"/>
<dbReference type="GO" id="GO:0005829">
    <property type="term" value="C:cytosol"/>
    <property type="evidence" value="ECO:0007669"/>
    <property type="project" value="TreeGrafter"/>
</dbReference>
<dbReference type="NCBIfam" id="TIGR00365">
    <property type="entry name" value="Grx4 family monothiol glutaredoxin"/>
    <property type="match status" value="1"/>
</dbReference>
<dbReference type="InterPro" id="IPR013766">
    <property type="entry name" value="Thioredoxin_domain"/>
</dbReference>
<gene>
    <name evidence="6" type="primary">GRx</name>
</gene>
<keyword evidence="1" id="KW-0479">Metal-binding</keyword>
<dbReference type="PANTHER" id="PTHR10293:SF73">
    <property type="entry name" value="GLUTAREDOXIN-3"/>
    <property type="match status" value="1"/>
</dbReference>
<dbReference type="PROSITE" id="PS51354">
    <property type="entry name" value="GLUTAREDOXIN_2"/>
    <property type="match status" value="2"/>
</dbReference>
<dbReference type="InterPro" id="IPR033658">
    <property type="entry name" value="GRX_PICOT-like"/>
</dbReference>
<sequence length="348" mass="38409">MPRSVRAISTEEDFQKLLKNPGLVVVHFYADWAAECQPMNEVLTLLVNDIELKDAIFANIEAENLPKISMQYNIAAVPTFIFFIGGVVSHRLDGANASKLTQQVKSHYAKAKTLAAAAVPVIAPDVEPVCSSATGPTKTLNDRLKELINQSPIMLFMKGNAEAPQCGFSRQAVALLNQSNVKFGTFDILSSEQVRQGLKTYSNWPTYPQLYVNGELIGGLDIMKELVASAELEGILKGNKGDEPKKDHLEERLKGLINKAPLMVFMKGDSETPRCGFSRQLVEILNEIKLPYETFDILKDEEVRQGLKLFSNWPTYPQVYAKGDLVGGLDIIKELHSSGDLLSALKGE</sequence>
<dbReference type="CDD" id="cd02984">
    <property type="entry name" value="TRX_PICOT"/>
    <property type="match status" value="1"/>
</dbReference>
<evidence type="ECO:0000313" key="6">
    <source>
        <dbReference type="EMBL" id="QWA14830.1"/>
    </source>
</evidence>
<feature type="domain" description="Thioredoxin" evidence="4">
    <location>
        <begin position="9"/>
        <end position="105"/>
    </location>
</feature>
<keyword evidence="3" id="KW-0411">Iron-sulfur</keyword>
<name>A0A8H2S6M0_9CRUS</name>
<dbReference type="AlphaFoldDB" id="A0A8H2S6M0"/>
<dbReference type="GO" id="GO:0046872">
    <property type="term" value="F:metal ion binding"/>
    <property type="evidence" value="ECO:0007669"/>
    <property type="project" value="UniProtKB-KW"/>
</dbReference>
<dbReference type="GO" id="GO:0006879">
    <property type="term" value="P:intracellular iron ion homeostasis"/>
    <property type="evidence" value="ECO:0007669"/>
    <property type="project" value="TreeGrafter"/>
</dbReference>
<accession>A0A8H2S6M0</accession>
<dbReference type="GO" id="GO:0005634">
    <property type="term" value="C:nucleus"/>
    <property type="evidence" value="ECO:0007669"/>
    <property type="project" value="TreeGrafter"/>
</dbReference>
<protein>
    <submittedName>
        <fullName evidence="6">Glutaredoxin</fullName>
    </submittedName>
</protein>
<reference evidence="6" key="1">
    <citation type="submission" date="2020-03" db="EMBL/GenBank/DDBJ databases">
        <title>Combined effects of heavy metals using antioxidant enzymes in the brackish water flea Diaphanosoma celebensis.</title>
        <authorList>
            <person name="Yoo J.-W."/>
            <person name="Cho H."/>
            <person name="Lee Y.-M."/>
        </authorList>
    </citation>
    <scope>NUCLEOTIDE SEQUENCE</scope>
</reference>
<evidence type="ECO:0000256" key="3">
    <source>
        <dbReference type="ARBA" id="ARBA00023014"/>
    </source>
</evidence>
<feature type="domain" description="Glutaredoxin" evidence="5">
    <location>
        <begin position="263"/>
        <end position="326"/>
    </location>
</feature>
<organism evidence="6">
    <name type="scientific">Diaphanosoma celebensis</name>
    <dbReference type="NCBI Taxonomy" id="2184134"/>
    <lineage>
        <taxon>Eukaryota</taxon>
        <taxon>Metazoa</taxon>
        <taxon>Ecdysozoa</taxon>
        <taxon>Arthropoda</taxon>
        <taxon>Crustacea</taxon>
        <taxon>Branchiopoda</taxon>
        <taxon>Diplostraca</taxon>
        <taxon>Cladocera</taxon>
        <taxon>Ctenopoda</taxon>
        <taxon>Sididae</taxon>
        <taxon>Diaphanosoma</taxon>
    </lineage>
</organism>
<dbReference type="FunFam" id="3.40.30.10:FF:000012">
    <property type="entry name" value="Monothiol glutaredoxin"/>
    <property type="match status" value="2"/>
</dbReference>
<evidence type="ECO:0000256" key="2">
    <source>
        <dbReference type="ARBA" id="ARBA00023004"/>
    </source>
</evidence>
<dbReference type="Pfam" id="PF00462">
    <property type="entry name" value="Glutaredoxin"/>
    <property type="match status" value="2"/>
</dbReference>
<dbReference type="GO" id="GO:0051536">
    <property type="term" value="F:iron-sulfur cluster binding"/>
    <property type="evidence" value="ECO:0007669"/>
    <property type="project" value="UniProtKB-KW"/>
</dbReference>
<dbReference type="CDD" id="cd03028">
    <property type="entry name" value="GRX_PICOT_like"/>
    <property type="match status" value="2"/>
</dbReference>
<dbReference type="InterPro" id="IPR004480">
    <property type="entry name" value="Monothiol_GRX-rel"/>
</dbReference>
<feature type="domain" description="Glutaredoxin" evidence="5">
    <location>
        <begin position="153"/>
        <end position="217"/>
    </location>
</feature>
<keyword evidence="2" id="KW-0408">Iron</keyword>
<dbReference type="InterPro" id="IPR002109">
    <property type="entry name" value="Glutaredoxin"/>
</dbReference>
<evidence type="ECO:0000259" key="5">
    <source>
        <dbReference type="Pfam" id="PF00462"/>
    </source>
</evidence>
<evidence type="ECO:0000256" key="1">
    <source>
        <dbReference type="ARBA" id="ARBA00022723"/>
    </source>
</evidence>
<dbReference type="PANTHER" id="PTHR10293">
    <property type="entry name" value="GLUTAREDOXIN FAMILY MEMBER"/>
    <property type="match status" value="1"/>
</dbReference>
<evidence type="ECO:0000259" key="4">
    <source>
        <dbReference type="Pfam" id="PF00085"/>
    </source>
</evidence>
<dbReference type="EMBL" id="MT226444">
    <property type="protein sequence ID" value="QWA14830.1"/>
    <property type="molecule type" value="mRNA"/>
</dbReference>
<dbReference type="Pfam" id="PF00085">
    <property type="entry name" value="Thioredoxin"/>
    <property type="match status" value="1"/>
</dbReference>